<dbReference type="EMBL" id="WTYA01000008">
    <property type="protein sequence ID" value="MXP29353.1"/>
    <property type="molecule type" value="Genomic_DNA"/>
</dbReference>
<evidence type="ECO:0000313" key="2">
    <source>
        <dbReference type="EMBL" id="MXP29353.1"/>
    </source>
</evidence>
<proteinExistence type="predicted"/>
<comment type="caution">
    <text evidence="2">The sequence shown here is derived from an EMBL/GenBank/DDBJ whole genome shotgun (WGS) entry which is preliminary data.</text>
</comment>
<evidence type="ECO:0000256" key="1">
    <source>
        <dbReference type="SAM" id="Phobius"/>
    </source>
</evidence>
<accession>A0A845AJM0</accession>
<keyword evidence="3" id="KW-1185">Reference proteome</keyword>
<name>A0A845AJM0_9SPHN</name>
<reference evidence="2 3" key="1">
    <citation type="submission" date="2019-12" db="EMBL/GenBank/DDBJ databases">
        <title>Genomic-based taxomic classification of the family Erythrobacteraceae.</title>
        <authorList>
            <person name="Xu L."/>
        </authorList>
    </citation>
    <scope>NUCLEOTIDE SEQUENCE [LARGE SCALE GENOMIC DNA]</scope>
    <source>
        <strain evidence="2 3">KEMB 9005-328</strain>
    </source>
</reference>
<dbReference type="AlphaFoldDB" id="A0A845AJM0"/>
<keyword evidence="1" id="KW-1133">Transmembrane helix</keyword>
<protein>
    <recommendedName>
        <fullName evidence="4">GlsB/YeaQ/YmgE family stress response membrane protein</fullName>
    </recommendedName>
</protein>
<keyword evidence="1" id="KW-0472">Membrane</keyword>
<feature type="transmembrane region" description="Helical" evidence="1">
    <location>
        <begin position="29"/>
        <end position="49"/>
    </location>
</feature>
<sequence>MGLALVIIIGAILGWLGAFLLGRDDVFGGTINVFAGIAGALFAATRAGPDLLPYGASAIELIWGCLGAALAIIIVNLASDLITSSAEHRS</sequence>
<evidence type="ECO:0000313" key="3">
    <source>
        <dbReference type="Proteomes" id="UP000439780"/>
    </source>
</evidence>
<dbReference type="RefSeq" id="WP_160753657.1">
    <property type="nucleotide sequence ID" value="NZ_WTYA01000008.1"/>
</dbReference>
<feature type="transmembrane region" description="Helical" evidence="1">
    <location>
        <begin position="61"/>
        <end position="82"/>
    </location>
</feature>
<keyword evidence="1" id="KW-0812">Transmembrane</keyword>
<feature type="transmembrane region" description="Helical" evidence="1">
    <location>
        <begin position="6"/>
        <end position="22"/>
    </location>
</feature>
<dbReference type="Proteomes" id="UP000439780">
    <property type="component" value="Unassembled WGS sequence"/>
</dbReference>
<gene>
    <name evidence="2" type="ORF">GRI58_11020</name>
</gene>
<organism evidence="2 3">
    <name type="scientific">Qipengyuania algicida</name>
    <dbReference type="NCBI Taxonomy" id="1836209"/>
    <lineage>
        <taxon>Bacteria</taxon>
        <taxon>Pseudomonadati</taxon>
        <taxon>Pseudomonadota</taxon>
        <taxon>Alphaproteobacteria</taxon>
        <taxon>Sphingomonadales</taxon>
        <taxon>Erythrobacteraceae</taxon>
        <taxon>Qipengyuania</taxon>
    </lineage>
</organism>
<evidence type="ECO:0008006" key="4">
    <source>
        <dbReference type="Google" id="ProtNLM"/>
    </source>
</evidence>